<dbReference type="PIRSF" id="PIRSF005962">
    <property type="entry name" value="Pept_M20D_amidohydro"/>
    <property type="match status" value="1"/>
</dbReference>
<dbReference type="EMBL" id="CP107246">
    <property type="protein sequence ID" value="WIM06162.1"/>
    <property type="molecule type" value="Genomic_DNA"/>
</dbReference>
<sequence length="401" mass="42932">MDSEDISRTIAEIHPRIAALRRDLHAHPELAFGERRTSDIVAAHLEELGIETHRGLAGTGVVGRLSSGAGSRAIGLRADMDALPLAEQNAFAHRSTCEGRMHACGHDGHTAMLLGAAEALAARRDRFDGTIYFVFQPAEEHEGGGRVMVEEGLFNRFPMDMVFGLHNWPGLPAGGFGVIEGPVMAGADRFEITLTGHGAHAAMPHQGTDTVLAGAALVQALQAVVSRDTDPVEPAVVSVTRFHAGHADNVLPETAVLGGTVRCFRPELQDALEDGMRRICRGIGAAHRVEVRLDFMRGYPPTINAAEPAALCREVARRVVDEVAGKGAGGGQVFDRLKPSMGAEDFSFLSRVVPGCYAWLGNGPVEGGRMLHSPRYDFNDAIIPVGIRYWVRLAESALPPA</sequence>
<reference evidence="4" key="1">
    <citation type="journal article" date="2023" name="Nat. Microbiol.">
        <title>Enrichment and characterization of a nitric oxide-reducing microbial community in a continuous bioreactor.</title>
        <authorList>
            <person name="Garrido-Amador P."/>
            <person name="Stortenbeker N."/>
            <person name="Wessels H.J.C.T."/>
            <person name="Speth D.R."/>
            <person name="Garcia-Heredia I."/>
            <person name="Kartal B."/>
        </authorList>
    </citation>
    <scope>NUCLEOTIDE SEQUENCE</scope>
    <source>
        <strain evidence="4">MAG1</strain>
    </source>
</reference>
<dbReference type="GO" id="GO:0046872">
    <property type="term" value="F:metal ion binding"/>
    <property type="evidence" value="ECO:0007669"/>
    <property type="project" value="UniProtKB-KW"/>
</dbReference>
<protein>
    <submittedName>
        <fullName evidence="4">M20 family metallopeptidase</fullName>
    </submittedName>
</protein>
<dbReference type="InterPro" id="IPR011650">
    <property type="entry name" value="Peptidase_M20_dimer"/>
</dbReference>
<dbReference type="Pfam" id="PF01546">
    <property type="entry name" value="Peptidase_M20"/>
    <property type="match status" value="1"/>
</dbReference>
<evidence type="ECO:0000313" key="4">
    <source>
        <dbReference type="EMBL" id="WIM06162.1"/>
    </source>
</evidence>
<dbReference type="Gene3D" id="3.30.70.360">
    <property type="match status" value="1"/>
</dbReference>
<dbReference type="SUPFAM" id="SSF53187">
    <property type="entry name" value="Zn-dependent exopeptidases"/>
    <property type="match status" value="1"/>
</dbReference>
<feature type="binding site" evidence="2">
    <location>
        <position position="140"/>
    </location>
    <ligand>
        <name>Mn(2+)</name>
        <dbReference type="ChEBI" id="CHEBI:29035"/>
        <label>2</label>
    </ligand>
</feature>
<accession>A0AA49IWL2</accession>
<feature type="domain" description="Peptidase M20 dimerisation" evidence="3">
    <location>
        <begin position="186"/>
        <end position="267"/>
    </location>
</feature>
<dbReference type="GO" id="GO:0050118">
    <property type="term" value="F:N-acetyldiaminopimelate deacetylase activity"/>
    <property type="evidence" value="ECO:0007669"/>
    <property type="project" value="UniProtKB-ARBA"/>
</dbReference>
<evidence type="ECO:0000259" key="3">
    <source>
        <dbReference type="Pfam" id="PF07687"/>
    </source>
</evidence>
<dbReference type="AlphaFoldDB" id="A0AA49IWL2"/>
<dbReference type="KEGG" id="npv:OHM77_02380"/>
<evidence type="ECO:0000256" key="2">
    <source>
        <dbReference type="PIRSR" id="PIRSR005962-1"/>
    </source>
</evidence>
<dbReference type="Pfam" id="PF07687">
    <property type="entry name" value="M20_dimer"/>
    <property type="match status" value="1"/>
</dbReference>
<gene>
    <name evidence="4" type="ORF">OHM77_02380</name>
</gene>
<feature type="binding site" evidence="2">
    <location>
        <position position="166"/>
    </location>
    <ligand>
        <name>Mn(2+)</name>
        <dbReference type="ChEBI" id="CHEBI:29035"/>
        <label>2</label>
    </ligand>
</feature>
<dbReference type="PANTHER" id="PTHR11014">
    <property type="entry name" value="PEPTIDASE M20 FAMILY MEMBER"/>
    <property type="match status" value="1"/>
</dbReference>
<feature type="binding site" evidence="2">
    <location>
        <position position="104"/>
    </location>
    <ligand>
        <name>Mn(2+)</name>
        <dbReference type="ChEBI" id="CHEBI:29035"/>
        <label>2</label>
    </ligand>
</feature>
<dbReference type="Proteomes" id="UP001234916">
    <property type="component" value="Chromosome"/>
</dbReference>
<dbReference type="InterPro" id="IPR017439">
    <property type="entry name" value="Amidohydrolase"/>
</dbReference>
<feature type="binding site" evidence="2">
    <location>
        <position position="372"/>
    </location>
    <ligand>
        <name>Mn(2+)</name>
        <dbReference type="ChEBI" id="CHEBI:29035"/>
        <label>2</label>
    </ligand>
</feature>
<dbReference type="InterPro" id="IPR002933">
    <property type="entry name" value="Peptidase_M20"/>
</dbReference>
<dbReference type="InterPro" id="IPR036264">
    <property type="entry name" value="Bact_exopeptidase_dim_dom"/>
</dbReference>
<dbReference type="NCBIfam" id="TIGR01891">
    <property type="entry name" value="amidohydrolases"/>
    <property type="match status" value="1"/>
</dbReference>
<keyword evidence="2" id="KW-0479">Metal-binding</keyword>
<organism evidence="4">
    <name type="scientific">Candidatus Nitricoxidivorans perseverans</name>
    <dbReference type="NCBI Taxonomy" id="2975601"/>
    <lineage>
        <taxon>Bacteria</taxon>
        <taxon>Pseudomonadati</taxon>
        <taxon>Pseudomonadota</taxon>
        <taxon>Betaproteobacteria</taxon>
        <taxon>Nitrosomonadales</taxon>
        <taxon>Sterolibacteriaceae</taxon>
        <taxon>Candidatus Nitricoxidivorans</taxon>
    </lineage>
</organism>
<dbReference type="GO" id="GO:0019877">
    <property type="term" value="P:diaminopimelate biosynthetic process"/>
    <property type="evidence" value="ECO:0007669"/>
    <property type="project" value="UniProtKB-ARBA"/>
</dbReference>
<dbReference type="FunFam" id="3.30.70.360:FF:000001">
    <property type="entry name" value="N-acetyldiaminopimelate deacetylase"/>
    <property type="match status" value="1"/>
</dbReference>
<keyword evidence="2" id="KW-0464">Manganese</keyword>
<evidence type="ECO:0000256" key="1">
    <source>
        <dbReference type="ARBA" id="ARBA00022801"/>
    </source>
</evidence>
<dbReference type="CDD" id="cd05666">
    <property type="entry name" value="M20_Acy1-like"/>
    <property type="match status" value="1"/>
</dbReference>
<proteinExistence type="predicted"/>
<dbReference type="SUPFAM" id="SSF55031">
    <property type="entry name" value="Bacterial exopeptidase dimerisation domain"/>
    <property type="match status" value="1"/>
</dbReference>
<feature type="binding site" evidence="2">
    <location>
        <position position="106"/>
    </location>
    <ligand>
        <name>Mn(2+)</name>
        <dbReference type="ChEBI" id="CHEBI:29035"/>
        <label>2</label>
    </ligand>
</feature>
<dbReference type="Gene3D" id="3.40.630.10">
    <property type="entry name" value="Zn peptidases"/>
    <property type="match status" value="1"/>
</dbReference>
<name>A0AA49IWL2_9PROT</name>
<dbReference type="PANTHER" id="PTHR11014:SF63">
    <property type="entry name" value="METALLOPEPTIDASE, PUTATIVE (AFU_ORTHOLOGUE AFUA_6G09600)-RELATED"/>
    <property type="match status" value="1"/>
</dbReference>
<keyword evidence="1" id="KW-0378">Hydrolase</keyword>
<comment type="cofactor">
    <cofactor evidence="2">
        <name>Mn(2+)</name>
        <dbReference type="ChEBI" id="CHEBI:29035"/>
    </cofactor>
    <text evidence="2">The Mn(2+) ion enhances activity.</text>
</comment>